<proteinExistence type="predicted"/>
<organism evidence="1 2">
    <name type="scientific">Manihot esculenta</name>
    <name type="common">Cassava</name>
    <name type="synonym">Jatropha manihot</name>
    <dbReference type="NCBI Taxonomy" id="3983"/>
    <lineage>
        <taxon>Eukaryota</taxon>
        <taxon>Viridiplantae</taxon>
        <taxon>Streptophyta</taxon>
        <taxon>Embryophyta</taxon>
        <taxon>Tracheophyta</taxon>
        <taxon>Spermatophyta</taxon>
        <taxon>Magnoliopsida</taxon>
        <taxon>eudicotyledons</taxon>
        <taxon>Gunneridae</taxon>
        <taxon>Pentapetalae</taxon>
        <taxon>rosids</taxon>
        <taxon>fabids</taxon>
        <taxon>Malpighiales</taxon>
        <taxon>Euphorbiaceae</taxon>
        <taxon>Crotonoideae</taxon>
        <taxon>Manihoteae</taxon>
        <taxon>Manihot</taxon>
    </lineage>
</organism>
<name>A0ACB7GWI4_MANES</name>
<evidence type="ECO:0000313" key="1">
    <source>
        <dbReference type="EMBL" id="KAG8644719.1"/>
    </source>
</evidence>
<dbReference type="Proteomes" id="UP000091857">
    <property type="component" value="Chromosome 11"/>
</dbReference>
<sequence>MKSKNQKAVMSSPGDRKIMALAHKRKSFLPSIALSLVLLLLAISMLVSNNCFNRVQVEKPQMMSRPMPKMMFPQNNAQAVRSFVIGTETVRRLLAFVFGFQ</sequence>
<keyword evidence="2" id="KW-1185">Reference proteome</keyword>
<protein>
    <submittedName>
        <fullName evidence="1">Uncharacterized protein</fullName>
    </submittedName>
</protein>
<gene>
    <name evidence="1" type="ORF">MANES_11G158501v8</name>
</gene>
<evidence type="ECO:0000313" key="2">
    <source>
        <dbReference type="Proteomes" id="UP000091857"/>
    </source>
</evidence>
<accession>A0ACB7GWI4</accession>
<reference evidence="2" key="1">
    <citation type="journal article" date="2016" name="Nat. Biotechnol.">
        <title>Sequencing wild and cultivated cassava and related species reveals extensive interspecific hybridization and genetic diversity.</title>
        <authorList>
            <person name="Bredeson J.V."/>
            <person name="Lyons J.B."/>
            <person name="Prochnik S.E."/>
            <person name="Wu G.A."/>
            <person name="Ha C.M."/>
            <person name="Edsinger-Gonzales E."/>
            <person name="Grimwood J."/>
            <person name="Schmutz J."/>
            <person name="Rabbi I.Y."/>
            <person name="Egesi C."/>
            <person name="Nauluvula P."/>
            <person name="Lebot V."/>
            <person name="Ndunguru J."/>
            <person name="Mkamilo G."/>
            <person name="Bart R.S."/>
            <person name="Setter T.L."/>
            <person name="Gleadow R.M."/>
            <person name="Kulakow P."/>
            <person name="Ferguson M.E."/>
            <person name="Rounsley S."/>
            <person name="Rokhsar D.S."/>
        </authorList>
    </citation>
    <scope>NUCLEOTIDE SEQUENCE [LARGE SCALE GENOMIC DNA]</scope>
    <source>
        <strain evidence="2">cv. AM560-2</strain>
    </source>
</reference>
<comment type="caution">
    <text evidence="1">The sequence shown here is derived from an EMBL/GenBank/DDBJ whole genome shotgun (WGS) entry which is preliminary data.</text>
</comment>
<dbReference type="EMBL" id="CM004397">
    <property type="protein sequence ID" value="KAG8644719.1"/>
    <property type="molecule type" value="Genomic_DNA"/>
</dbReference>